<gene>
    <name evidence="9" type="ORF">CGK74_02890</name>
</gene>
<keyword evidence="7" id="KW-0813">Transport</keyword>
<dbReference type="NCBIfam" id="TIGR00786">
    <property type="entry name" value="dctM"/>
    <property type="match status" value="1"/>
</dbReference>
<keyword evidence="2" id="KW-1003">Cell membrane</keyword>
<comment type="subcellular location">
    <subcellularLocation>
        <location evidence="1 7">Cell inner membrane</location>
        <topology evidence="1 7">Multi-pass membrane protein</topology>
    </subcellularLocation>
</comment>
<dbReference type="EMBL" id="NOIH01000003">
    <property type="protein sequence ID" value="OYD55164.1"/>
    <property type="molecule type" value="Genomic_DNA"/>
</dbReference>
<evidence type="ECO:0000256" key="2">
    <source>
        <dbReference type="ARBA" id="ARBA00022475"/>
    </source>
</evidence>
<feature type="transmembrane region" description="Helical" evidence="7">
    <location>
        <begin position="369"/>
        <end position="399"/>
    </location>
</feature>
<organism evidence="9 10">
    <name type="scientific">Thauera propionica</name>
    <dbReference type="NCBI Taxonomy" id="2019431"/>
    <lineage>
        <taxon>Bacteria</taxon>
        <taxon>Pseudomonadati</taxon>
        <taxon>Pseudomonadota</taxon>
        <taxon>Betaproteobacteria</taxon>
        <taxon>Rhodocyclales</taxon>
        <taxon>Zoogloeaceae</taxon>
        <taxon>Thauera</taxon>
    </lineage>
</organism>
<evidence type="ECO:0000256" key="5">
    <source>
        <dbReference type="ARBA" id="ARBA00022989"/>
    </source>
</evidence>
<dbReference type="PANTHER" id="PTHR33362:SF5">
    <property type="entry name" value="C4-DICARBOXYLATE TRAP TRANSPORTER LARGE PERMEASE PROTEIN DCTM"/>
    <property type="match status" value="1"/>
</dbReference>
<evidence type="ECO:0000256" key="6">
    <source>
        <dbReference type="ARBA" id="ARBA00023136"/>
    </source>
</evidence>
<feature type="transmembrane region" description="Helical" evidence="7">
    <location>
        <begin position="6"/>
        <end position="39"/>
    </location>
</feature>
<comment type="function">
    <text evidence="7">Part of the tripartite ATP-independent periplasmic (TRAP) transport system.</text>
</comment>
<evidence type="ECO:0000259" key="8">
    <source>
        <dbReference type="Pfam" id="PF06808"/>
    </source>
</evidence>
<feature type="transmembrane region" description="Helical" evidence="7">
    <location>
        <begin position="141"/>
        <end position="168"/>
    </location>
</feature>
<feature type="transmembrane region" description="Helical" evidence="7">
    <location>
        <begin position="420"/>
        <end position="440"/>
    </location>
</feature>
<proteinExistence type="inferred from homology"/>
<feature type="transmembrane region" description="Helical" evidence="7">
    <location>
        <begin position="222"/>
        <end position="243"/>
    </location>
</feature>
<evidence type="ECO:0000256" key="7">
    <source>
        <dbReference type="RuleBase" id="RU369079"/>
    </source>
</evidence>
<feature type="transmembrane region" description="Helical" evidence="7">
    <location>
        <begin position="180"/>
        <end position="201"/>
    </location>
</feature>
<dbReference type="Pfam" id="PF06808">
    <property type="entry name" value="DctM"/>
    <property type="match status" value="1"/>
</dbReference>
<evidence type="ECO:0000256" key="1">
    <source>
        <dbReference type="ARBA" id="ARBA00004429"/>
    </source>
</evidence>
<evidence type="ECO:0000256" key="4">
    <source>
        <dbReference type="ARBA" id="ARBA00022692"/>
    </source>
</evidence>
<reference evidence="9 10" key="1">
    <citation type="submission" date="2017-07" db="EMBL/GenBank/DDBJ databases">
        <title>Thauera sp. KNDSS-Mac4 genome sequence and assembly.</title>
        <authorList>
            <person name="Mayilraj S."/>
        </authorList>
    </citation>
    <scope>NUCLEOTIDE SEQUENCE [LARGE SCALE GENOMIC DNA]</scope>
    <source>
        <strain evidence="9 10">KNDSS-Mac4</strain>
    </source>
</reference>
<sequence length="441" mass="46365">MSGTTIGLIMGVVMMSMLALRVQIGIAMFLTGAIGYIWVSGLDPLLAYLKNAPYGRFSLYDLSVVPLFLLMGQFATHGGLSRALFKAGNAFIGHWKGGMAMAGVASCAGFGAICGSSLATAATMSHVVLPELKRHQYKPSLATGSLAAGGTLGILIPPSVPLVIYAILAEQNIAKLFLAAFVPGILAAVGYMLVIAIVCRVDAAAGGPGSPKHSWAERLRTVIDTWPVLLIFLVVIGGIYGGLFTPTEAAAVGALATGIAAWRSGGLKGRGFMECIYGTATGTGMMFLILLGADTLNSFMALSQLPAEAAAWVQEMGFGPFTVLFAIILIYLVLGCVMDSLSMILLTVPIFLPIILGLDYWGLGMEEKAIWFGMVALVVMEVGLITPPVGMNVYIINGVAKDVPMATIFRGVLPFLASDIIRIFLLVFFPSISLVALWAVS</sequence>
<dbReference type="PANTHER" id="PTHR33362">
    <property type="entry name" value="SIALIC ACID TRAP TRANSPORTER PERMEASE PROTEIN SIAT-RELATED"/>
    <property type="match status" value="1"/>
</dbReference>
<dbReference type="Proteomes" id="UP000215181">
    <property type="component" value="Unassembled WGS sequence"/>
</dbReference>
<dbReference type="OrthoDB" id="9796052at2"/>
<accession>A0A235F1L0</accession>
<feature type="transmembrane region" description="Helical" evidence="7">
    <location>
        <begin position="100"/>
        <end position="129"/>
    </location>
</feature>
<evidence type="ECO:0000256" key="3">
    <source>
        <dbReference type="ARBA" id="ARBA00022519"/>
    </source>
</evidence>
<name>A0A235F1L0_9RHOO</name>
<comment type="subunit">
    <text evidence="7">The complex comprises the extracytoplasmic solute receptor protein and the two transmembrane proteins.</text>
</comment>
<dbReference type="InterPro" id="IPR004681">
    <property type="entry name" value="TRAP_DctM"/>
</dbReference>
<comment type="caution">
    <text evidence="9">The sequence shown here is derived from an EMBL/GenBank/DDBJ whole genome shotgun (WGS) entry which is preliminary data.</text>
</comment>
<keyword evidence="6 7" id="KW-0472">Membrane</keyword>
<dbReference type="InterPro" id="IPR010656">
    <property type="entry name" value="DctM"/>
</dbReference>
<feature type="transmembrane region" description="Helical" evidence="7">
    <location>
        <begin position="59"/>
        <end position="80"/>
    </location>
</feature>
<evidence type="ECO:0000313" key="10">
    <source>
        <dbReference type="Proteomes" id="UP000215181"/>
    </source>
</evidence>
<feature type="transmembrane region" description="Helical" evidence="7">
    <location>
        <begin position="341"/>
        <end position="363"/>
    </location>
</feature>
<keyword evidence="4 7" id="KW-0812">Transmembrane</keyword>
<keyword evidence="3 7" id="KW-0997">Cell inner membrane</keyword>
<comment type="similarity">
    <text evidence="7">Belongs to the TRAP transporter large permease family.</text>
</comment>
<evidence type="ECO:0000313" key="9">
    <source>
        <dbReference type="EMBL" id="OYD55164.1"/>
    </source>
</evidence>
<dbReference type="GO" id="GO:0022857">
    <property type="term" value="F:transmembrane transporter activity"/>
    <property type="evidence" value="ECO:0007669"/>
    <property type="project" value="UniProtKB-UniRule"/>
</dbReference>
<dbReference type="RefSeq" id="WP_094267010.1">
    <property type="nucleotide sequence ID" value="NZ_NOIH01000003.1"/>
</dbReference>
<dbReference type="AlphaFoldDB" id="A0A235F1L0"/>
<keyword evidence="5 7" id="KW-1133">Transmembrane helix</keyword>
<protein>
    <recommendedName>
        <fullName evidence="7">TRAP transporter large permease protein</fullName>
    </recommendedName>
</protein>
<keyword evidence="10" id="KW-1185">Reference proteome</keyword>
<dbReference type="PIRSF" id="PIRSF006066">
    <property type="entry name" value="HI0050"/>
    <property type="match status" value="1"/>
</dbReference>
<feature type="transmembrane region" description="Helical" evidence="7">
    <location>
        <begin position="316"/>
        <end position="334"/>
    </location>
</feature>
<dbReference type="GO" id="GO:0005886">
    <property type="term" value="C:plasma membrane"/>
    <property type="evidence" value="ECO:0007669"/>
    <property type="project" value="UniProtKB-SubCell"/>
</dbReference>
<feature type="transmembrane region" description="Helical" evidence="7">
    <location>
        <begin position="277"/>
        <end position="296"/>
    </location>
</feature>
<feature type="domain" description="TRAP C4-dicarboxylate transport system permease DctM subunit" evidence="8">
    <location>
        <begin position="12"/>
        <end position="431"/>
    </location>
</feature>